<evidence type="ECO:0000313" key="10">
    <source>
        <dbReference type="Proteomes" id="UP000461288"/>
    </source>
</evidence>
<reference evidence="8 11" key="3">
    <citation type="journal article" date="2020" name="Microbiol. Resour. Announc.">
        <title>Complete genome sequence of Pseudomonas otitidis strain MrB4, isolated from Lake Biwa in Japan.</title>
        <authorList>
            <person name="Miyazaki K."/>
            <person name="Hase E."/>
            <person name="Maruya T."/>
        </authorList>
    </citation>
    <scope>NUCLEOTIDE SEQUENCE [LARGE SCALE GENOMIC DNA]</scope>
    <source>
        <strain evidence="8 11">MrB4</strain>
    </source>
</reference>
<keyword evidence="4" id="KW-0804">Transcription</keyword>
<comment type="subcellular location">
    <subcellularLocation>
        <location evidence="1">Cytoplasm</location>
    </subcellularLocation>
</comment>
<protein>
    <submittedName>
        <fullName evidence="9">Helix-turn-helix domain-containing protein</fullName>
    </submittedName>
</protein>
<evidence type="ECO:0000256" key="3">
    <source>
        <dbReference type="ARBA" id="ARBA00023125"/>
    </source>
</evidence>
<evidence type="ECO:0000313" key="7">
    <source>
        <dbReference type="EMBL" id="BBT16522.1"/>
    </source>
</evidence>
<evidence type="ECO:0000259" key="6">
    <source>
        <dbReference type="PROSITE" id="PS01124"/>
    </source>
</evidence>
<dbReference type="PANTHER" id="PTHR46796:SF14">
    <property type="entry name" value="TRANSCRIPTIONAL REGULATORY PROTEIN"/>
    <property type="match status" value="1"/>
</dbReference>
<dbReference type="GO" id="GO:0003700">
    <property type="term" value="F:DNA-binding transcription factor activity"/>
    <property type="evidence" value="ECO:0007669"/>
    <property type="project" value="InterPro"/>
</dbReference>
<comment type="function">
    <text evidence="5">Regulatory protein of the TOL plasmid xyl operons. XylS activates the xylXYZLTEGFJQKIH operon required for the degradation of toluene, m-xylene and p-xylene.</text>
</comment>
<dbReference type="PRINTS" id="PR00032">
    <property type="entry name" value="HTHARAC"/>
</dbReference>
<feature type="domain" description="HTH araC/xylS-type" evidence="6">
    <location>
        <begin position="72"/>
        <end position="170"/>
    </location>
</feature>
<keyword evidence="2" id="KW-0805">Transcription regulation</keyword>
<evidence type="ECO:0000256" key="1">
    <source>
        <dbReference type="ARBA" id="ARBA00004496"/>
    </source>
</evidence>
<dbReference type="InterPro" id="IPR018060">
    <property type="entry name" value="HTH_AraC"/>
</dbReference>
<dbReference type="GO" id="GO:0043565">
    <property type="term" value="F:sequence-specific DNA binding"/>
    <property type="evidence" value="ECO:0007669"/>
    <property type="project" value="InterPro"/>
</dbReference>
<dbReference type="InterPro" id="IPR050204">
    <property type="entry name" value="AraC_XylS_family_regulators"/>
</dbReference>
<evidence type="ECO:0000256" key="5">
    <source>
        <dbReference type="ARBA" id="ARBA00037345"/>
    </source>
</evidence>
<keyword evidence="3" id="KW-0238">DNA-binding</keyword>
<dbReference type="EMBL" id="AP022213">
    <property type="protein sequence ID" value="BBT16522.1"/>
    <property type="molecule type" value="Genomic_DNA"/>
</dbReference>
<dbReference type="RefSeq" id="WP_160482161.1">
    <property type="nucleotide sequence ID" value="NZ_AP022213.1"/>
</dbReference>
<dbReference type="InterPro" id="IPR018062">
    <property type="entry name" value="HTH_AraC-typ_CS"/>
</dbReference>
<dbReference type="Pfam" id="PF12833">
    <property type="entry name" value="HTH_18"/>
    <property type="match status" value="1"/>
</dbReference>
<dbReference type="PROSITE" id="PS00041">
    <property type="entry name" value="HTH_ARAC_FAMILY_1"/>
    <property type="match status" value="2"/>
</dbReference>
<evidence type="ECO:0000256" key="2">
    <source>
        <dbReference type="ARBA" id="ARBA00023015"/>
    </source>
</evidence>
<dbReference type="InterPro" id="IPR009057">
    <property type="entry name" value="Homeodomain-like_sf"/>
</dbReference>
<reference evidence="9 10" key="2">
    <citation type="submission" date="2019-12" db="EMBL/GenBank/DDBJ databases">
        <title>Draft genome sequence of Pseudomonas otitidis recovered from a chicken carcass.</title>
        <authorList>
            <person name="Vieira T.R."/>
            <person name="Oliviera E.F.C."/>
            <person name="Silva N.M.V."/>
            <person name="Sambrano G.E."/>
            <person name="Cibulski S.P."/>
            <person name="Cardoso M.R.I."/>
        </authorList>
    </citation>
    <scope>NUCLEOTIDE SEQUENCE [LARGE SCALE GENOMIC DNA]</scope>
    <source>
        <strain evidence="9 10">25_K</strain>
    </source>
</reference>
<sequence>MTALTLVADTPLDAETYRLTQRLQSALEGAPQGDGSVLSSLSRQLCDHLLARYRGAERTSGERAALSPWQEKRAKEILARSLHSRLLIADVAQQCAMSRSHFSRAFKKTTGLSPQEWTLDLRVRTAKQLLAEDRLSIAQVSLECGFADQAHFSRTFSRLVGMTPKHWRQLNREQARA</sequence>
<dbReference type="Proteomes" id="UP000461288">
    <property type="component" value="Unassembled WGS sequence"/>
</dbReference>
<dbReference type="Proteomes" id="UP000515591">
    <property type="component" value="Chromosome"/>
</dbReference>
<evidence type="ECO:0000313" key="11">
    <source>
        <dbReference type="Proteomes" id="UP000501237"/>
    </source>
</evidence>
<dbReference type="SMART" id="SM00342">
    <property type="entry name" value="HTH_ARAC"/>
    <property type="match status" value="1"/>
</dbReference>
<evidence type="ECO:0000313" key="8">
    <source>
        <dbReference type="EMBL" id="BCA28589.1"/>
    </source>
</evidence>
<dbReference type="Gene3D" id="1.10.10.60">
    <property type="entry name" value="Homeodomain-like"/>
    <property type="match status" value="2"/>
</dbReference>
<gene>
    <name evidence="9" type="ORF">GO594_23040</name>
    <name evidence="8" type="ORF">PtoMrB4_25660</name>
    <name evidence="7" type="ORF">WP8S17C03_25710</name>
</gene>
<dbReference type="InterPro" id="IPR020449">
    <property type="entry name" value="Tscrpt_reg_AraC-type_HTH"/>
</dbReference>
<organism evidence="8 11">
    <name type="scientific">Metapseudomonas otitidis</name>
    <dbReference type="NCBI Taxonomy" id="319939"/>
    <lineage>
        <taxon>Bacteria</taxon>
        <taxon>Pseudomonadati</taxon>
        <taxon>Pseudomonadota</taxon>
        <taxon>Gammaproteobacteria</taxon>
        <taxon>Pseudomonadales</taxon>
        <taxon>Pseudomonadaceae</taxon>
        <taxon>Metapseudomonas</taxon>
    </lineage>
</organism>
<dbReference type="GO" id="GO:0009893">
    <property type="term" value="P:positive regulation of metabolic process"/>
    <property type="evidence" value="ECO:0007669"/>
    <property type="project" value="UniProtKB-ARBA"/>
</dbReference>
<dbReference type="GO" id="GO:0005737">
    <property type="term" value="C:cytoplasm"/>
    <property type="evidence" value="ECO:0007669"/>
    <property type="project" value="UniProtKB-SubCell"/>
</dbReference>
<evidence type="ECO:0000313" key="9">
    <source>
        <dbReference type="EMBL" id="MWK58870.1"/>
    </source>
</evidence>
<dbReference type="KEGG" id="poj:PtoMrB4_25660"/>
<dbReference type="PANTHER" id="PTHR46796">
    <property type="entry name" value="HTH-TYPE TRANSCRIPTIONAL ACTIVATOR RHAS-RELATED"/>
    <property type="match status" value="1"/>
</dbReference>
<dbReference type="PROSITE" id="PS01124">
    <property type="entry name" value="HTH_ARAC_FAMILY_2"/>
    <property type="match status" value="1"/>
</dbReference>
<dbReference type="GeneID" id="57397790"/>
<dbReference type="EMBL" id="AP022642">
    <property type="protein sequence ID" value="BCA28589.1"/>
    <property type="molecule type" value="Genomic_DNA"/>
</dbReference>
<dbReference type="Proteomes" id="UP000501237">
    <property type="component" value="Chromosome"/>
</dbReference>
<dbReference type="SUPFAM" id="SSF46689">
    <property type="entry name" value="Homeodomain-like"/>
    <property type="match status" value="2"/>
</dbReference>
<name>A0A679GM14_9GAMM</name>
<reference evidence="7 12" key="1">
    <citation type="submission" date="2019-12" db="EMBL/GenBank/DDBJ databases">
        <title>complete genome sequences of Pseudomonas otitidis str. WP8-S17-CRE-03 isolated from wastewater treatment plant effluent.</title>
        <authorList>
            <person name="Sekizuka T."/>
            <person name="Itokawa K."/>
            <person name="Yatsu K."/>
            <person name="Inamine Y."/>
            <person name="Kuroda M."/>
        </authorList>
    </citation>
    <scope>NUCLEOTIDE SEQUENCE [LARGE SCALE GENOMIC DNA]</scope>
    <source>
        <strain evidence="7 12">WP8-S17-CRE-03</strain>
    </source>
</reference>
<accession>A0A679GM14</accession>
<dbReference type="EMBL" id="WTFN01000072">
    <property type="protein sequence ID" value="MWK58870.1"/>
    <property type="molecule type" value="Genomic_DNA"/>
</dbReference>
<dbReference type="AlphaFoldDB" id="A0A679GM14"/>
<proteinExistence type="predicted"/>
<evidence type="ECO:0000313" key="12">
    <source>
        <dbReference type="Proteomes" id="UP000515591"/>
    </source>
</evidence>
<evidence type="ECO:0000256" key="4">
    <source>
        <dbReference type="ARBA" id="ARBA00023163"/>
    </source>
</evidence>